<keyword evidence="6 11" id="KW-0378">Hydrolase</keyword>
<evidence type="ECO:0000313" key="15">
    <source>
        <dbReference type="Proteomes" id="UP001470023"/>
    </source>
</evidence>
<dbReference type="Pfam" id="PF01435">
    <property type="entry name" value="Peptidase_M48"/>
    <property type="match status" value="1"/>
</dbReference>
<dbReference type="CDD" id="cd07328">
    <property type="entry name" value="M48_Ste24p_like"/>
    <property type="match status" value="1"/>
</dbReference>
<sequence>MSAVVEEVVQPCPRCGADIRGDGRFSPWCVRCEWNVDPEGPEEQPGRLERVRRALARRYGEQLLAEVSAGGELRARRDASSVLAGVIALAVHGLTLALAAAGTWCVVRYWGGPALVLGIVLLTLAFALRPRPLGLPEDVPLLRRADAPGLFALVDEVARAAGTRGVDVIAVDGRVNASVMAYGLRGRRLLTLGMPLWEILSPQEQIALLGHELGHYANGDARHGLVVGTAYRSLYTWRYVMAPLPDPTLVQAVANALLAVLSWLVRGVMMLLDRLTMRASQRAEYLADRTAARAGSTEAAVRMLDRLLLSDSVVTALNREVNAAARGGAHSGGRDDTRANKLWEHLVADLDSVPELERERLRRAGALRGHSVDDTHPPTHLRQQCLRVGEPVPATVTCDQKTTGAIAAELAEARRKVARRILRDGVAG</sequence>
<comment type="similarity">
    <text evidence="11">Belongs to the peptidase M48 family.</text>
</comment>
<keyword evidence="15" id="KW-1185">Reference proteome</keyword>
<keyword evidence="10 12" id="KW-0472">Membrane</keyword>
<evidence type="ECO:0000256" key="12">
    <source>
        <dbReference type="SAM" id="Phobius"/>
    </source>
</evidence>
<evidence type="ECO:0000256" key="10">
    <source>
        <dbReference type="ARBA" id="ARBA00023136"/>
    </source>
</evidence>
<comment type="caution">
    <text evidence="14">The sequence shown here is derived from an EMBL/GenBank/DDBJ whole genome shotgun (WGS) entry which is preliminary data.</text>
</comment>
<dbReference type="EMBL" id="JBEPAZ010000059">
    <property type="protein sequence ID" value="MER6433408.1"/>
    <property type="molecule type" value="Genomic_DNA"/>
</dbReference>
<feature type="transmembrane region" description="Helical" evidence="12">
    <location>
        <begin position="82"/>
        <end position="104"/>
    </location>
</feature>
<dbReference type="PANTHER" id="PTHR43221:SF1">
    <property type="entry name" value="PROTEASE HTPX"/>
    <property type="match status" value="1"/>
</dbReference>
<name>A0ABV1UI58_9ACTN</name>
<keyword evidence="4 12" id="KW-0812">Transmembrane</keyword>
<keyword evidence="5" id="KW-0479">Metal-binding</keyword>
<evidence type="ECO:0000256" key="11">
    <source>
        <dbReference type="RuleBase" id="RU003983"/>
    </source>
</evidence>
<evidence type="ECO:0000256" key="8">
    <source>
        <dbReference type="ARBA" id="ARBA00022989"/>
    </source>
</evidence>
<gene>
    <name evidence="14" type="ORF">ABT272_37665</name>
</gene>
<evidence type="ECO:0000256" key="3">
    <source>
        <dbReference type="ARBA" id="ARBA00022670"/>
    </source>
</evidence>
<keyword evidence="7 11" id="KW-0862">Zinc</keyword>
<evidence type="ECO:0000256" key="9">
    <source>
        <dbReference type="ARBA" id="ARBA00023049"/>
    </source>
</evidence>
<evidence type="ECO:0000256" key="4">
    <source>
        <dbReference type="ARBA" id="ARBA00022692"/>
    </source>
</evidence>
<protein>
    <submittedName>
        <fullName evidence="14">M48 family metallopeptidase</fullName>
    </submittedName>
</protein>
<keyword evidence="8 12" id="KW-1133">Transmembrane helix</keyword>
<accession>A0ABV1UI58</accession>
<evidence type="ECO:0000256" key="7">
    <source>
        <dbReference type="ARBA" id="ARBA00022833"/>
    </source>
</evidence>
<evidence type="ECO:0000259" key="13">
    <source>
        <dbReference type="Pfam" id="PF01435"/>
    </source>
</evidence>
<comment type="cofactor">
    <cofactor evidence="11">
        <name>Zn(2+)</name>
        <dbReference type="ChEBI" id="CHEBI:29105"/>
    </cofactor>
    <text evidence="11">Binds 1 zinc ion per subunit.</text>
</comment>
<evidence type="ECO:0000256" key="1">
    <source>
        <dbReference type="ARBA" id="ARBA00004651"/>
    </source>
</evidence>
<evidence type="ECO:0000313" key="14">
    <source>
        <dbReference type="EMBL" id="MER6433408.1"/>
    </source>
</evidence>
<feature type="transmembrane region" description="Helical" evidence="12">
    <location>
        <begin position="110"/>
        <end position="128"/>
    </location>
</feature>
<dbReference type="Proteomes" id="UP001470023">
    <property type="component" value="Unassembled WGS sequence"/>
</dbReference>
<evidence type="ECO:0000256" key="5">
    <source>
        <dbReference type="ARBA" id="ARBA00022723"/>
    </source>
</evidence>
<dbReference type="Gene3D" id="3.30.2010.10">
    <property type="entry name" value="Metalloproteases ('zincins'), catalytic domain"/>
    <property type="match status" value="1"/>
</dbReference>
<dbReference type="RefSeq" id="WP_352065581.1">
    <property type="nucleotide sequence ID" value="NZ_JBEPAZ010000059.1"/>
</dbReference>
<dbReference type="InterPro" id="IPR001915">
    <property type="entry name" value="Peptidase_M48"/>
</dbReference>
<dbReference type="InterPro" id="IPR050083">
    <property type="entry name" value="HtpX_protease"/>
</dbReference>
<organism evidence="14 15">
    <name type="scientific">Streptomyces sp. 900105245</name>
    <dbReference type="NCBI Taxonomy" id="3154379"/>
    <lineage>
        <taxon>Bacteria</taxon>
        <taxon>Bacillati</taxon>
        <taxon>Actinomycetota</taxon>
        <taxon>Actinomycetes</taxon>
        <taxon>Kitasatosporales</taxon>
        <taxon>Streptomycetaceae</taxon>
        <taxon>Streptomyces</taxon>
    </lineage>
</organism>
<evidence type="ECO:0000256" key="2">
    <source>
        <dbReference type="ARBA" id="ARBA00022475"/>
    </source>
</evidence>
<feature type="domain" description="Peptidase M48" evidence="13">
    <location>
        <begin position="152"/>
        <end position="386"/>
    </location>
</feature>
<dbReference type="PANTHER" id="PTHR43221">
    <property type="entry name" value="PROTEASE HTPX"/>
    <property type="match status" value="1"/>
</dbReference>
<feature type="transmembrane region" description="Helical" evidence="12">
    <location>
        <begin position="252"/>
        <end position="272"/>
    </location>
</feature>
<comment type="subcellular location">
    <subcellularLocation>
        <location evidence="1">Cell membrane</location>
        <topology evidence="1">Multi-pass membrane protein</topology>
    </subcellularLocation>
</comment>
<proteinExistence type="inferred from homology"/>
<keyword evidence="9 11" id="KW-0482">Metalloprotease</keyword>
<evidence type="ECO:0000256" key="6">
    <source>
        <dbReference type="ARBA" id="ARBA00022801"/>
    </source>
</evidence>
<keyword evidence="3 11" id="KW-0645">Protease</keyword>
<keyword evidence="2" id="KW-1003">Cell membrane</keyword>
<reference evidence="14 15" key="1">
    <citation type="submission" date="2024-06" db="EMBL/GenBank/DDBJ databases">
        <title>The Natural Products Discovery Center: Release of the First 8490 Sequenced Strains for Exploring Actinobacteria Biosynthetic Diversity.</title>
        <authorList>
            <person name="Kalkreuter E."/>
            <person name="Kautsar S.A."/>
            <person name="Yang D."/>
            <person name="Bader C.D."/>
            <person name="Teijaro C.N."/>
            <person name="Fluegel L."/>
            <person name="Davis C.M."/>
            <person name="Simpson J.R."/>
            <person name="Lauterbach L."/>
            <person name="Steele A.D."/>
            <person name="Gui C."/>
            <person name="Meng S."/>
            <person name="Li G."/>
            <person name="Viehrig K."/>
            <person name="Ye F."/>
            <person name="Su P."/>
            <person name="Kiefer A.F."/>
            <person name="Nichols A."/>
            <person name="Cepeda A.J."/>
            <person name="Yan W."/>
            <person name="Fan B."/>
            <person name="Jiang Y."/>
            <person name="Adhikari A."/>
            <person name="Zheng C.-J."/>
            <person name="Schuster L."/>
            <person name="Cowan T.M."/>
            <person name="Smanski M.J."/>
            <person name="Chevrette M.G."/>
            <person name="De Carvalho L.P.S."/>
            <person name="Shen B."/>
        </authorList>
    </citation>
    <scope>NUCLEOTIDE SEQUENCE [LARGE SCALE GENOMIC DNA]</scope>
    <source>
        <strain evidence="14 15">NPDC001166</strain>
    </source>
</reference>